<dbReference type="GO" id="GO:0005886">
    <property type="term" value="C:plasma membrane"/>
    <property type="evidence" value="ECO:0007669"/>
    <property type="project" value="TreeGrafter"/>
</dbReference>
<evidence type="ECO:0000256" key="2">
    <source>
        <dbReference type="ARBA" id="ARBA00022741"/>
    </source>
</evidence>
<gene>
    <name evidence="5" type="ORF">bsdtw1_02826</name>
</gene>
<dbReference type="InterPro" id="IPR001482">
    <property type="entry name" value="T2SS/T4SS_dom"/>
</dbReference>
<dbReference type="PANTHER" id="PTHR30258">
    <property type="entry name" value="TYPE II SECRETION SYSTEM PROTEIN GSPE-RELATED"/>
    <property type="match status" value="1"/>
</dbReference>
<protein>
    <submittedName>
        <fullName evidence="5">Type II secretion system protein E</fullName>
    </submittedName>
</protein>
<accession>A0A6V8SJI0</accession>
<keyword evidence="6" id="KW-1185">Reference proteome</keyword>
<dbReference type="InterPro" id="IPR027417">
    <property type="entry name" value="P-loop_NTPase"/>
</dbReference>
<dbReference type="InterPro" id="IPR003593">
    <property type="entry name" value="AAA+_ATPase"/>
</dbReference>
<proteinExistence type="inferred from homology"/>
<comment type="similarity">
    <text evidence="1">Belongs to the GSP E family.</text>
</comment>
<evidence type="ECO:0000259" key="4">
    <source>
        <dbReference type="PROSITE" id="PS00662"/>
    </source>
</evidence>
<dbReference type="GO" id="GO:0016887">
    <property type="term" value="F:ATP hydrolysis activity"/>
    <property type="evidence" value="ECO:0007669"/>
    <property type="project" value="TreeGrafter"/>
</dbReference>
<dbReference type="Gene3D" id="3.40.50.300">
    <property type="entry name" value="P-loop containing nucleotide triphosphate hydrolases"/>
    <property type="match status" value="1"/>
</dbReference>
<reference evidence="5 6" key="1">
    <citation type="submission" date="2020-07" db="EMBL/GenBank/DDBJ databases">
        <title>A new beta-1,3-glucan-decomposing anaerobic bacterium isolated from anoxic soil subjected to biological soil disinfestation.</title>
        <authorList>
            <person name="Ueki A."/>
            <person name="Tonouchi A."/>
        </authorList>
    </citation>
    <scope>NUCLEOTIDE SEQUENCE [LARGE SCALE GENOMIC DNA]</scope>
    <source>
        <strain evidence="5 6">TW1</strain>
    </source>
</reference>
<evidence type="ECO:0000256" key="1">
    <source>
        <dbReference type="ARBA" id="ARBA00006611"/>
    </source>
</evidence>
<evidence type="ECO:0000313" key="5">
    <source>
        <dbReference type="EMBL" id="GFP76722.1"/>
    </source>
</evidence>
<dbReference type="SMART" id="SM00382">
    <property type="entry name" value="AAA"/>
    <property type="match status" value="1"/>
</dbReference>
<dbReference type="PANTHER" id="PTHR30258:SF1">
    <property type="entry name" value="PROTEIN TRANSPORT PROTEIN HOFB HOMOLOG"/>
    <property type="match status" value="1"/>
</dbReference>
<dbReference type="SUPFAM" id="SSF52540">
    <property type="entry name" value="P-loop containing nucleoside triphosphate hydrolases"/>
    <property type="match status" value="1"/>
</dbReference>
<evidence type="ECO:0000313" key="6">
    <source>
        <dbReference type="Proteomes" id="UP000580568"/>
    </source>
</evidence>
<organism evidence="5 6">
    <name type="scientific">Clostridium fungisolvens</name>
    <dbReference type="NCBI Taxonomy" id="1604897"/>
    <lineage>
        <taxon>Bacteria</taxon>
        <taxon>Bacillati</taxon>
        <taxon>Bacillota</taxon>
        <taxon>Clostridia</taxon>
        <taxon>Eubacteriales</taxon>
        <taxon>Clostridiaceae</taxon>
        <taxon>Clostridium</taxon>
    </lineage>
</organism>
<sequence length="467" mass="53436">MVDVKEIDIDTLKKVPKNAALAMKVLPYKEDKESVYALCVTNSVEGSEYLSFVFEKNINYCEVSQEQFNQFINKFYLAISNKDNKLNKDVIVADIMQEYISYSIDKGASDIHIEPMENQAIIRVRVDGKLIIFRKTDKVIYNSLLTRMKLLANMDITEKRKPQDGKILFSRKNKKYDIRVSSIPTVYGEKLVLRILYNQIFPFDIHNLSYNEKQIEAISKLIELKHGLVLICGPTGSGKSTTLYSILKSINRNDINITTIEDPVEIFIDGISQINVNEKAGITFSSGLRSILRQDPDVIMVGEIRDEETAKIALRASITGHKVYSTIHTNSAIEVFSRLKDMGTEEYLLLDAIKGVISQRLVRRLCDCKVEYMSGEYEKRHGEIQNEIKLYKPNGCKKCNETGYSGRVLISEILLVDRNNRDKINLFIKSQKNIDTQKELKKQCKLLLENGVISFVDYLEFVEGEAF</sequence>
<dbReference type="Proteomes" id="UP000580568">
    <property type="component" value="Unassembled WGS sequence"/>
</dbReference>
<feature type="domain" description="Bacterial type II secretion system protein E" evidence="4">
    <location>
        <begin position="292"/>
        <end position="306"/>
    </location>
</feature>
<dbReference type="PROSITE" id="PS00662">
    <property type="entry name" value="T2SP_E"/>
    <property type="match status" value="1"/>
</dbReference>
<keyword evidence="3" id="KW-0067">ATP-binding</keyword>
<keyword evidence="2" id="KW-0547">Nucleotide-binding</keyword>
<dbReference type="CDD" id="cd01129">
    <property type="entry name" value="PulE-GspE-like"/>
    <property type="match status" value="1"/>
</dbReference>
<dbReference type="GO" id="GO:0005524">
    <property type="term" value="F:ATP binding"/>
    <property type="evidence" value="ECO:0007669"/>
    <property type="project" value="UniProtKB-KW"/>
</dbReference>
<dbReference type="RefSeq" id="WP_244638167.1">
    <property type="nucleotide sequence ID" value="NZ_BLZR01000001.1"/>
</dbReference>
<dbReference type="AlphaFoldDB" id="A0A6V8SJI0"/>
<dbReference type="Pfam" id="PF00437">
    <property type="entry name" value="T2SSE"/>
    <property type="match status" value="1"/>
</dbReference>
<name>A0A6V8SJI0_9CLOT</name>
<dbReference type="EMBL" id="BLZR01000001">
    <property type="protein sequence ID" value="GFP76722.1"/>
    <property type="molecule type" value="Genomic_DNA"/>
</dbReference>
<evidence type="ECO:0000256" key="3">
    <source>
        <dbReference type="ARBA" id="ARBA00022840"/>
    </source>
</evidence>
<dbReference type="Gene3D" id="3.30.450.90">
    <property type="match status" value="1"/>
</dbReference>
<comment type="caution">
    <text evidence="5">The sequence shown here is derived from an EMBL/GenBank/DDBJ whole genome shotgun (WGS) entry which is preliminary data.</text>
</comment>